<dbReference type="AlphaFoldDB" id="A0A254N8V6"/>
<evidence type="ECO:0000313" key="3">
    <source>
        <dbReference type="Proteomes" id="UP000197446"/>
    </source>
</evidence>
<keyword evidence="1" id="KW-0732">Signal</keyword>
<evidence type="ECO:0000256" key="1">
    <source>
        <dbReference type="SAM" id="SignalP"/>
    </source>
</evidence>
<dbReference type="RefSeq" id="WP_088484675.1">
    <property type="nucleotide sequence ID" value="NZ_NISI01000007.1"/>
</dbReference>
<feature type="chain" id="PRO_5012332312" description="Outer membrane protein beta-barrel domain-containing protein" evidence="1">
    <location>
        <begin position="31"/>
        <end position="513"/>
    </location>
</feature>
<reference evidence="2 3" key="1">
    <citation type="journal article" date="2007" name="Int. J. Syst. Evol. Microbiol.">
        <title>Description of Pelomonas aquatica sp. nov. and Pelomonas puraquae sp. nov., isolated from industrial and haemodialysis water.</title>
        <authorList>
            <person name="Gomila M."/>
            <person name="Bowien B."/>
            <person name="Falsen E."/>
            <person name="Moore E.R."/>
            <person name="Lalucat J."/>
        </authorList>
    </citation>
    <scope>NUCLEOTIDE SEQUENCE [LARGE SCALE GENOMIC DNA]</scope>
    <source>
        <strain evidence="2 3">CCUG 52769</strain>
    </source>
</reference>
<name>A0A254N8V6_9BURK</name>
<feature type="signal peptide" evidence="1">
    <location>
        <begin position="1"/>
        <end position="30"/>
    </location>
</feature>
<organism evidence="2 3">
    <name type="scientific">Roseateles puraquae</name>
    <dbReference type="NCBI Taxonomy" id="431059"/>
    <lineage>
        <taxon>Bacteria</taxon>
        <taxon>Pseudomonadati</taxon>
        <taxon>Pseudomonadota</taxon>
        <taxon>Betaproteobacteria</taxon>
        <taxon>Burkholderiales</taxon>
        <taxon>Sphaerotilaceae</taxon>
        <taxon>Roseateles</taxon>
    </lineage>
</organism>
<gene>
    <name evidence="2" type="ORF">CDO81_18365</name>
</gene>
<dbReference type="OrthoDB" id="8869999at2"/>
<evidence type="ECO:0000313" key="2">
    <source>
        <dbReference type="EMBL" id="OWR02787.1"/>
    </source>
</evidence>
<sequence>MHQASSRPFRGGSWRFVALGLLALAGATAAAEQAAEPATALRRDGGLFTAEYQSVKVPGDRPIDLIGAHLYHRLGEGLYVGAGFYAPLVQGEYGGFVAADLGLHARRPLWGRWFGVAGLSAGGGGGGRDVEHSKRLSGSGGFAKGYAGLVYDFGDFSAGATVARLKFRHALIDSSQLNLMLEVPFTYLTGPYAAQGQRLSVEDDARVAQEGGESLLTLGLDNYHQQSPRGSNRSTVRLADLQFARFFSADHYWFASLGMGYAGLPLYNQLLGGLGWRVRLSPGVAVYAQLGVGSGGYAPDVIDTHSGLLVYPKLAAEVMVTRDLGLGFTAGAMTAPTGSSRNLTLGLNLTRHLRAGGGHEAAGPATLQGLRLSVLHETEFRLRYREVDRPALQMIGLQLDLPLGPRAYVPLQASGAYTAYLGYPGYAEILGGLGLQTRLETGERWQAFAQALVGANVHGRTVKGSAGLRWLLDERLALNASLGRLAARSRGGGRFEANHVSLGLDYRFSVPTR</sequence>
<protein>
    <recommendedName>
        <fullName evidence="4">Outer membrane protein beta-barrel domain-containing protein</fullName>
    </recommendedName>
</protein>
<accession>A0A254N8V6</accession>
<keyword evidence="3" id="KW-1185">Reference proteome</keyword>
<evidence type="ECO:0008006" key="4">
    <source>
        <dbReference type="Google" id="ProtNLM"/>
    </source>
</evidence>
<dbReference type="EMBL" id="NISI01000007">
    <property type="protein sequence ID" value="OWR02787.1"/>
    <property type="molecule type" value="Genomic_DNA"/>
</dbReference>
<comment type="caution">
    <text evidence="2">The sequence shown here is derived from an EMBL/GenBank/DDBJ whole genome shotgun (WGS) entry which is preliminary data.</text>
</comment>
<dbReference type="Proteomes" id="UP000197446">
    <property type="component" value="Unassembled WGS sequence"/>
</dbReference>
<proteinExistence type="predicted"/>